<evidence type="ECO:0000256" key="1">
    <source>
        <dbReference type="PROSITE-ProRule" id="PRU01076"/>
    </source>
</evidence>
<dbReference type="EMBL" id="BBQY01000047">
    <property type="protein sequence ID" value="GBH32859.1"/>
    <property type="molecule type" value="Genomic_DNA"/>
</dbReference>
<dbReference type="PROSITE" id="PS51740">
    <property type="entry name" value="SPOVT_ABRB"/>
    <property type="match status" value="1"/>
</dbReference>
<evidence type="ECO:0000259" key="2">
    <source>
        <dbReference type="PROSITE" id="PS51740"/>
    </source>
</evidence>
<dbReference type="RefSeq" id="WP_223176282.1">
    <property type="nucleotide sequence ID" value="NZ_BBQY01000047.1"/>
</dbReference>
<dbReference type="Proteomes" id="UP000290975">
    <property type="component" value="Unassembled WGS sequence"/>
</dbReference>
<dbReference type="NCBIfam" id="TIGR01439">
    <property type="entry name" value="lp_hng_hel_AbrB"/>
    <property type="match status" value="1"/>
</dbReference>
<evidence type="ECO:0000313" key="4">
    <source>
        <dbReference type="Proteomes" id="UP000290975"/>
    </source>
</evidence>
<comment type="caution">
    <text evidence="3">The sequence shown here is derived from an EMBL/GenBank/DDBJ whole genome shotgun (WGS) entry which is preliminary data.</text>
</comment>
<feature type="domain" description="SpoVT-AbrB" evidence="2">
    <location>
        <begin position="136"/>
        <end position="181"/>
    </location>
</feature>
<name>A0A401J874_SPHXE</name>
<sequence>MQAAFLKKMGRKLSSSPYLGSLLQVYLAEIEGERIYQACLSTDHASSTAHRRSTRLEELGALVRGDDPVDGRCTDLKLADPTKQAVEEAIDILIGHCLNLGAEISAFDLGDTVIPKSRITYSCRTSTSEDASGMTVLRGKVIAGGRIALPADIRRSLGLQNGDTVLFELNGEEVRIRPARSALRRAQERLRAFAPKEGLVSEALIAERRAEAARD</sequence>
<gene>
    <name evidence="3" type="ORF">MBESOW_P4092</name>
</gene>
<dbReference type="AlphaFoldDB" id="A0A401J874"/>
<reference evidence="3 4" key="1">
    <citation type="submission" date="2014-12" db="EMBL/GenBank/DDBJ databases">
        <title>Whole genome sequencing of Sphingobium xenophagum OW59.</title>
        <authorList>
            <person name="Ohta Y."/>
            <person name="Nishi S."/>
            <person name="Hatada Y."/>
        </authorList>
    </citation>
    <scope>NUCLEOTIDE SEQUENCE [LARGE SCALE GENOMIC DNA]</scope>
    <source>
        <strain evidence="3 4">OW59</strain>
    </source>
</reference>
<accession>A0A401J874</accession>
<dbReference type="SMART" id="SM00966">
    <property type="entry name" value="SpoVT_AbrB"/>
    <property type="match status" value="1"/>
</dbReference>
<proteinExistence type="predicted"/>
<keyword evidence="1" id="KW-0238">DNA-binding</keyword>
<dbReference type="GO" id="GO:0003677">
    <property type="term" value="F:DNA binding"/>
    <property type="evidence" value="ECO:0007669"/>
    <property type="project" value="UniProtKB-UniRule"/>
</dbReference>
<evidence type="ECO:0000313" key="3">
    <source>
        <dbReference type="EMBL" id="GBH32859.1"/>
    </source>
</evidence>
<dbReference type="SUPFAM" id="SSF89447">
    <property type="entry name" value="AbrB/MazE/MraZ-like"/>
    <property type="match status" value="1"/>
</dbReference>
<protein>
    <recommendedName>
        <fullName evidence="2">SpoVT-AbrB domain-containing protein</fullName>
    </recommendedName>
</protein>
<keyword evidence="4" id="KW-1185">Reference proteome</keyword>
<organism evidence="3 4">
    <name type="scientific">Sphingobium xenophagum</name>
    <dbReference type="NCBI Taxonomy" id="121428"/>
    <lineage>
        <taxon>Bacteria</taxon>
        <taxon>Pseudomonadati</taxon>
        <taxon>Pseudomonadota</taxon>
        <taxon>Alphaproteobacteria</taxon>
        <taxon>Sphingomonadales</taxon>
        <taxon>Sphingomonadaceae</taxon>
        <taxon>Sphingobium</taxon>
    </lineage>
</organism>
<dbReference type="Gene3D" id="2.10.260.10">
    <property type="match status" value="1"/>
</dbReference>
<dbReference type="InterPro" id="IPR037914">
    <property type="entry name" value="SpoVT-AbrB_sf"/>
</dbReference>
<dbReference type="InterPro" id="IPR007159">
    <property type="entry name" value="SpoVT-AbrB_dom"/>
</dbReference>
<dbReference type="Pfam" id="PF04014">
    <property type="entry name" value="MazE_antitoxin"/>
    <property type="match status" value="1"/>
</dbReference>